<reference evidence="2" key="1">
    <citation type="journal article" date="2019" name="PLoS Negl. Trop. Dis.">
        <title>Revisiting the worldwide diversity of Leptospira species in the environment.</title>
        <authorList>
            <person name="Vincent A.T."/>
            <person name="Schiettekatte O."/>
            <person name="Bourhy P."/>
            <person name="Veyrier F.J."/>
            <person name="Picardeau M."/>
        </authorList>
    </citation>
    <scope>NUCLEOTIDE SEQUENCE [LARGE SCALE GENOMIC DNA]</scope>
    <source>
        <strain evidence="2">201601298</strain>
    </source>
</reference>
<evidence type="ECO:0000313" key="2">
    <source>
        <dbReference type="Proteomes" id="UP000297940"/>
    </source>
</evidence>
<evidence type="ECO:0000313" key="1">
    <source>
        <dbReference type="EMBL" id="TGM73222.1"/>
    </source>
</evidence>
<dbReference type="Proteomes" id="UP000297940">
    <property type="component" value="Unassembled WGS sequence"/>
</dbReference>
<dbReference type="Gene3D" id="2.60.120.200">
    <property type="match status" value="1"/>
</dbReference>
<dbReference type="EMBL" id="RQHK01000017">
    <property type="protein sequence ID" value="TGM73222.1"/>
    <property type="molecule type" value="Genomic_DNA"/>
</dbReference>
<sequence>MPRLISSLCFFVLLSIVSCKNPFSENPCDPKGQKFIDSLLLKWAISDSSATCGKVYLPTIPKEILEYSIPSLGVTGIIKGNQIVITSETIVSISSYVANFKTSGVSVSVNGVPQTTGVTSNDYNSPLKYVVTGADGSINEYTVQMVAPRVLGSGSLRLWFKADQLTLNDGDPILTWSDVSGYGNHIVQASAPTVHTLYRKGQVNGYPVAEFRSVNVSRMNLSGGVGLYVTNSGSVFFVMKLVNTITGGVTLINIHGGQGREISIDHPISSYLVCRNGASCATISALPIPKNDFLAIGSVQVLMTSGREYWNGSLKGQAPISYDYAGGDTPNSIYLGNGNLDADIAEVLYFNTDLSDADVGKVFFYLNTKYGLSPK</sequence>
<organism evidence="1 2">
    <name type="scientific">Leptospira mtsangambouensis</name>
    <dbReference type="NCBI Taxonomy" id="2484912"/>
    <lineage>
        <taxon>Bacteria</taxon>
        <taxon>Pseudomonadati</taxon>
        <taxon>Spirochaetota</taxon>
        <taxon>Spirochaetia</taxon>
        <taxon>Leptospirales</taxon>
        <taxon>Leptospiraceae</taxon>
        <taxon>Leptospira</taxon>
    </lineage>
</organism>
<protein>
    <recommendedName>
        <fullName evidence="3">DUF5018 domain-containing protein</fullName>
    </recommendedName>
</protein>
<gene>
    <name evidence="1" type="ORF">EHR01_18675</name>
</gene>
<comment type="caution">
    <text evidence="1">The sequence shown here is derived from an EMBL/GenBank/DDBJ whole genome shotgun (WGS) entry which is preliminary data.</text>
</comment>
<evidence type="ECO:0008006" key="3">
    <source>
        <dbReference type="Google" id="ProtNLM"/>
    </source>
</evidence>
<keyword evidence="2" id="KW-1185">Reference proteome</keyword>
<name>A0ABY2NXF5_9LEPT</name>
<dbReference type="PROSITE" id="PS51257">
    <property type="entry name" value="PROKAR_LIPOPROTEIN"/>
    <property type="match status" value="1"/>
</dbReference>
<proteinExistence type="predicted"/>
<accession>A0ABY2NXF5</accession>
<dbReference type="Gene3D" id="2.60.40.2340">
    <property type="match status" value="1"/>
</dbReference>